<dbReference type="EC" id="2.7.13.3" evidence="3"/>
<evidence type="ECO:0000256" key="8">
    <source>
        <dbReference type="ARBA" id="ARBA00022777"/>
    </source>
</evidence>
<evidence type="ECO:0000256" key="10">
    <source>
        <dbReference type="SAM" id="MobiDB-lite"/>
    </source>
</evidence>
<evidence type="ECO:0000256" key="7">
    <source>
        <dbReference type="ARBA" id="ARBA00022692"/>
    </source>
</evidence>
<dbReference type="SUPFAM" id="SSF55874">
    <property type="entry name" value="ATPase domain of HSP90 chaperone/DNA topoisomerase II/histidine kinase"/>
    <property type="match status" value="1"/>
</dbReference>
<dbReference type="InterPro" id="IPR039506">
    <property type="entry name" value="SPOB_a"/>
</dbReference>
<dbReference type="PROSITE" id="PS50109">
    <property type="entry name" value="HIS_KIN"/>
    <property type="match status" value="1"/>
</dbReference>
<evidence type="ECO:0000313" key="13">
    <source>
        <dbReference type="EMBL" id="STT03301.1"/>
    </source>
</evidence>
<dbReference type="Pfam" id="PF02518">
    <property type="entry name" value="HATPase_c"/>
    <property type="match status" value="1"/>
</dbReference>
<dbReference type="PANTHER" id="PTHR43547">
    <property type="entry name" value="TWO-COMPONENT HISTIDINE KINASE"/>
    <property type="match status" value="1"/>
</dbReference>
<gene>
    <name evidence="13" type="primary">dcuS</name>
    <name evidence="13" type="ORF">NCTC13443_03665</name>
</gene>
<keyword evidence="11" id="KW-0472">Membrane</keyword>
<evidence type="ECO:0000256" key="3">
    <source>
        <dbReference type="ARBA" id="ARBA00012438"/>
    </source>
</evidence>
<feature type="domain" description="Histidine kinase" evidence="12">
    <location>
        <begin position="199"/>
        <end position="391"/>
    </location>
</feature>
<dbReference type="SUPFAM" id="SSF103190">
    <property type="entry name" value="Sensory domain-like"/>
    <property type="match status" value="1"/>
</dbReference>
<evidence type="ECO:0000256" key="2">
    <source>
        <dbReference type="ARBA" id="ARBA00004651"/>
    </source>
</evidence>
<keyword evidence="6 13" id="KW-0808">Transferase</keyword>
<dbReference type="InterPro" id="IPR016120">
    <property type="entry name" value="Sig_transdc_His_kin_SpoOB"/>
</dbReference>
<dbReference type="EMBL" id="UGKT01000001">
    <property type="protein sequence ID" value="STT03301.1"/>
    <property type="molecule type" value="Genomic_DNA"/>
</dbReference>
<dbReference type="Gene3D" id="3.30.565.10">
    <property type="entry name" value="Histidine kinase-like ATPase, C-terminal domain"/>
    <property type="match status" value="1"/>
</dbReference>
<reference evidence="13 14" key="1">
    <citation type="submission" date="2018-06" db="EMBL/GenBank/DDBJ databases">
        <authorList>
            <consortium name="Pathogen Informatics"/>
            <person name="Doyle S."/>
        </authorList>
    </citation>
    <scope>NUCLEOTIDE SEQUENCE [LARGE SCALE GENOMIC DNA]</scope>
    <source>
        <strain evidence="13 14">NCTC13443</strain>
    </source>
</reference>
<comment type="subcellular location">
    <subcellularLocation>
        <location evidence="2">Cell membrane</location>
        <topology evidence="2">Multi-pass membrane protein</topology>
    </subcellularLocation>
</comment>
<keyword evidence="7 11" id="KW-0812">Transmembrane</keyword>
<evidence type="ECO:0000256" key="9">
    <source>
        <dbReference type="ARBA" id="ARBA00022989"/>
    </source>
</evidence>
<keyword evidence="5" id="KW-0597">Phosphoprotein</keyword>
<dbReference type="Proteomes" id="UP000255518">
    <property type="component" value="Unassembled WGS sequence"/>
</dbReference>
<sequence length="396" mass="43541">MLAPALRVFTPVFNERHQQIGVVVVGISLSKVDEQIANSRWDVLLTILFSALVCALGTWSLVRGLKRVLLGLEPHEISTQFQQRQAMLPRPQGGGGGGRCPWRGKSHQPRGGRDPLFRPDKTLVHSPLLDDLQTVLQSGEPMYDRELGCNGLLLIGNTVPIRSQGAVVGAICTFRDKTEVSQLLQRLDGMMSYVDALRTTSHEFMNKLHVILGLLNMKSYGKLEEYVLQTAHRYQADIGDIQHRIKSPVVAGFLISKIQRATECGFTLTLAEESLVPDCPNEKQVTVLVTVLGNLIENALDAMCGQAEGEIGLLLHYQDGWLSGEVSDDGPGIPENNIDAIFNKGFSTKGENRGVGLFLANQQLRELGGTLAVESEPGVFTQFFVHLPWDSKRKPA</sequence>
<evidence type="ECO:0000256" key="5">
    <source>
        <dbReference type="ARBA" id="ARBA00022553"/>
    </source>
</evidence>
<dbReference type="SUPFAM" id="SSF55890">
    <property type="entry name" value="Sporulation response regulatory protein Spo0B"/>
    <property type="match status" value="1"/>
</dbReference>
<dbReference type="InterPro" id="IPR036890">
    <property type="entry name" value="HATPase_C_sf"/>
</dbReference>
<accession>A0A377V0Z9</accession>
<feature type="transmembrane region" description="Helical" evidence="11">
    <location>
        <begin position="43"/>
        <end position="62"/>
    </location>
</feature>
<evidence type="ECO:0000256" key="6">
    <source>
        <dbReference type="ARBA" id="ARBA00022679"/>
    </source>
</evidence>
<protein>
    <recommendedName>
        <fullName evidence="3">histidine kinase</fullName>
        <ecNumber evidence="3">2.7.13.3</ecNumber>
    </recommendedName>
</protein>
<dbReference type="PANTHER" id="PTHR43547:SF10">
    <property type="entry name" value="SENSOR HISTIDINE KINASE DCUS"/>
    <property type="match status" value="1"/>
</dbReference>
<dbReference type="Pfam" id="PF14689">
    <property type="entry name" value="SPOB_a"/>
    <property type="match status" value="1"/>
</dbReference>
<organism evidence="13 14">
    <name type="scientific">Klebsiella pneumoniae</name>
    <dbReference type="NCBI Taxonomy" id="573"/>
    <lineage>
        <taxon>Bacteria</taxon>
        <taxon>Pseudomonadati</taxon>
        <taxon>Pseudomonadota</taxon>
        <taxon>Gammaproteobacteria</taxon>
        <taxon>Enterobacterales</taxon>
        <taxon>Enterobacteriaceae</taxon>
        <taxon>Klebsiella/Raoultella group</taxon>
        <taxon>Klebsiella</taxon>
        <taxon>Klebsiella pneumoniae complex</taxon>
    </lineage>
</organism>
<name>A0A377V0Z9_KLEPN</name>
<dbReference type="Gene3D" id="3.30.450.20">
    <property type="entry name" value="PAS domain"/>
    <property type="match status" value="2"/>
</dbReference>
<dbReference type="Gene3D" id="1.10.287.130">
    <property type="match status" value="1"/>
</dbReference>
<dbReference type="InterPro" id="IPR004358">
    <property type="entry name" value="Sig_transdc_His_kin-like_C"/>
</dbReference>
<feature type="region of interest" description="Disordered" evidence="10">
    <location>
        <begin position="87"/>
        <end position="119"/>
    </location>
</feature>
<evidence type="ECO:0000259" key="12">
    <source>
        <dbReference type="PROSITE" id="PS50109"/>
    </source>
</evidence>
<comment type="catalytic activity">
    <reaction evidence="1">
        <text>ATP + protein L-histidine = ADP + protein N-phospho-L-histidine.</text>
        <dbReference type="EC" id="2.7.13.3"/>
    </reaction>
</comment>
<evidence type="ECO:0000256" key="1">
    <source>
        <dbReference type="ARBA" id="ARBA00000085"/>
    </source>
</evidence>
<dbReference type="GO" id="GO:0005886">
    <property type="term" value="C:plasma membrane"/>
    <property type="evidence" value="ECO:0007669"/>
    <property type="project" value="UniProtKB-SubCell"/>
</dbReference>
<evidence type="ECO:0000313" key="14">
    <source>
        <dbReference type="Proteomes" id="UP000255518"/>
    </source>
</evidence>
<proteinExistence type="predicted"/>
<dbReference type="InterPro" id="IPR029151">
    <property type="entry name" value="Sensor-like_sf"/>
</dbReference>
<dbReference type="SMART" id="SM00387">
    <property type="entry name" value="HATPase_c"/>
    <property type="match status" value="1"/>
</dbReference>
<evidence type="ECO:0000256" key="11">
    <source>
        <dbReference type="SAM" id="Phobius"/>
    </source>
</evidence>
<evidence type="ECO:0000256" key="4">
    <source>
        <dbReference type="ARBA" id="ARBA00022475"/>
    </source>
</evidence>
<keyword evidence="8 13" id="KW-0418">Kinase</keyword>
<dbReference type="PRINTS" id="PR00344">
    <property type="entry name" value="BCTRLSENSOR"/>
</dbReference>
<dbReference type="AlphaFoldDB" id="A0A377V0Z9"/>
<keyword evidence="4" id="KW-1003">Cell membrane</keyword>
<dbReference type="InterPro" id="IPR005467">
    <property type="entry name" value="His_kinase_dom"/>
</dbReference>
<keyword evidence="9 11" id="KW-1133">Transmembrane helix</keyword>
<dbReference type="GO" id="GO:0000155">
    <property type="term" value="F:phosphorelay sensor kinase activity"/>
    <property type="evidence" value="ECO:0007669"/>
    <property type="project" value="InterPro"/>
</dbReference>
<dbReference type="InterPro" id="IPR003594">
    <property type="entry name" value="HATPase_dom"/>
</dbReference>